<keyword evidence="1" id="KW-0472">Membrane</keyword>
<reference evidence="2" key="1">
    <citation type="journal article" date="2015" name="Genome Biol. Evol.">
        <title>Organellar Genomes of White Spruce (Picea glauca): Assembly and Annotation.</title>
        <authorList>
            <person name="Jackman S.D."/>
            <person name="Warren R.L."/>
            <person name="Gibb E.A."/>
            <person name="Vandervalk B.P."/>
            <person name="Mohamadi H."/>
            <person name="Chu J."/>
            <person name="Raymond A."/>
            <person name="Pleasance S."/>
            <person name="Coope R."/>
            <person name="Wildung M.R."/>
            <person name="Ritland C.E."/>
            <person name="Bousquet J."/>
            <person name="Jones S.J."/>
            <person name="Bohlmann J."/>
            <person name="Birol I."/>
        </authorList>
    </citation>
    <scope>NUCLEOTIDE SEQUENCE [LARGE SCALE GENOMIC DNA]</scope>
    <source>
        <tissue evidence="2">Flushing bud</tissue>
    </source>
</reference>
<keyword evidence="1" id="KW-1133">Transmembrane helix</keyword>
<proteinExistence type="predicted"/>
<accession>A0A101M1P5</accession>
<evidence type="ECO:0000313" key="2">
    <source>
        <dbReference type="EMBL" id="KUM49288.1"/>
    </source>
</evidence>
<gene>
    <name evidence="2" type="ORF">ABT39_MTgene3837</name>
</gene>
<keyword evidence="1" id="KW-0812">Transmembrane</keyword>
<dbReference type="EMBL" id="LKAM01000003">
    <property type="protein sequence ID" value="KUM49288.1"/>
    <property type="molecule type" value="Genomic_DNA"/>
</dbReference>
<sequence length="60" mass="6904">MLLLLRFTGPDIPTAPIPSSPTSYSYLSLYYIYLFIYYGGRVQLEKASLGVYYLRQNNSD</sequence>
<protein>
    <submittedName>
        <fullName evidence="2">Uncharacterized protein</fullName>
    </submittedName>
</protein>
<feature type="transmembrane region" description="Helical" evidence="1">
    <location>
        <begin position="23"/>
        <end position="40"/>
    </location>
</feature>
<organism evidence="2">
    <name type="scientific">Picea glauca</name>
    <name type="common">White spruce</name>
    <name type="synonym">Pinus glauca</name>
    <dbReference type="NCBI Taxonomy" id="3330"/>
    <lineage>
        <taxon>Eukaryota</taxon>
        <taxon>Viridiplantae</taxon>
        <taxon>Streptophyta</taxon>
        <taxon>Embryophyta</taxon>
        <taxon>Tracheophyta</taxon>
        <taxon>Spermatophyta</taxon>
        <taxon>Pinopsida</taxon>
        <taxon>Pinidae</taxon>
        <taxon>Conifers I</taxon>
        <taxon>Pinales</taxon>
        <taxon>Pinaceae</taxon>
        <taxon>Picea</taxon>
    </lineage>
</organism>
<keyword evidence="2" id="KW-0496">Mitochondrion</keyword>
<comment type="caution">
    <text evidence="2">The sequence shown here is derived from an EMBL/GenBank/DDBJ whole genome shotgun (WGS) entry which is preliminary data.</text>
</comment>
<geneLocation type="mitochondrion" evidence="2"/>
<name>A0A101M1P5_PICGL</name>
<evidence type="ECO:0000256" key="1">
    <source>
        <dbReference type="SAM" id="Phobius"/>
    </source>
</evidence>
<dbReference type="AlphaFoldDB" id="A0A101M1P5"/>